<dbReference type="PANTHER" id="PTHR38775:SF1">
    <property type="entry name" value="INNER MEMBRANE PROTEIN"/>
    <property type="match status" value="1"/>
</dbReference>
<dbReference type="Pfam" id="PF06611">
    <property type="entry name" value="DUF1145"/>
    <property type="match status" value="1"/>
</dbReference>
<accession>A1SSK9</accession>
<sequence length="88" mass="10058">MNYFITSGKLLMLAIWGFLIGNLFFPFPGQAALLFYIFLGLISVMHIMQLLLIYGAFAEKLKLTKADALQVFFFGVFKIWELKGRLTS</sequence>
<dbReference type="HOGENOM" id="CLU_159241_0_0_6"/>
<keyword evidence="1" id="KW-1133">Transmembrane helix</keyword>
<feature type="transmembrane region" description="Helical" evidence="1">
    <location>
        <begin position="33"/>
        <end position="57"/>
    </location>
</feature>
<dbReference type="OrthoDB" id="6401986at2"/>
<dbReference type="AlphaFoldDB" id="A1SSK9"/>
<protein>
    <recommendedName>
        <fullName evidence="4">DUF1145 domain-containing protein</fullName>
    </recommendedName>
</protein>
<reference evidence="2 3" key="1">
    <citation type="submission" date="2007-01" db="EMBL/GenBank/DDBJ databases">
        <title>Complete sequence of Psychromonas ingrahamii 37.</title>
        <authorList>
            <consortium name="US DOE Joint Genome Institute"/>
            <person name="Copeland A."/>
            <person name="Lucas S."/>
            <person name="Lapidus A."/>
            <person name="Barry K."/>
            <person name="Detter J.C."/>
            <person name="Glavina del Rio T."/>
            <person name="Hammon N."/>
            <person name="Israni S."/>
            <person name="Dalin E."/>
            <person name="Tice H."/>
            <person name="Pitluck S."/>
            <person name="Thompson L.S."/>
            <person name="Brettin T."/>
            <person name="Bruce D."/>
            <person name="Han C."/>
            <person name="Tapia R."/>
            <person name="Schmutz J."/>
            <person name="Larimer F."/>
            <person name="Land M."/>
            <person name="Hauser L."/>
            <person name="Kyrpides N."/>
            <person name="Ivanova N."/>
            <person name="Staley J."/>
            <person name="Richardson P."/>
        </authorList>
    </citation>
    <scope>NUCLEOTIDE SEQUENCE [LARGE SCALE GENOMIC DNA]</scope>
    <source>
        <strain evidence="2 3">37</strain>
    </source>
</reference>
<evidence type="ECO:0000256" key="1">
    <source>
        <dbReference type="SAM" id="Phobius"/>
    </source>
</evidence>
<dbReference type="PANTHER" id="PTHR38775">
    <property type="entry name" value="INNER MEMBRANE PROTEIN-RELATED"/>
    <property type="match status" value="1"/>
</dbReference>
<dbReference type="EMBL" id="CP000510">
    <property type="protein sequence ID" value="ABM02474.1"/>
    <property type="molecule type" value="Genomic_DNA"/>
</dbReference>
<dbReference type="STRING" id="357804.Ping_0621"/>
<dbReference type="eggNOG" id="COG3776">
    <property type="taxonomic scope" value="Bacteria"/>
</dbReference>
<evidence type="ECO:0008006" key="4">
    <source>
        <dbReference type="Google" id="ProtNLM"/>
    </source>
</evidence>
<evidence type="ECO:0000313" key="3">
    <source>
        <dbReference type="Proteomes" id="UP000000639"/>
    </source>
</evidence>
<evidence type="ECO:0000313" key="2">
    <source>
        <dbReference type="EMBL" id="ABM02474.1"/>
    </source>
</evidence>
<keyword evidence="1" id="KW-0812">Transmembrane</keyword>
<gene>
    <name evidence="2" type="ordered locus">Ping_0621</name>
</gene>
<organism evidence="2 3">
    <name type="scientific">Psychromonas ingrahamii (strain DSM 17664 / CCUG 51855 / 37)</name>
    <dbReference type="NCBI Taxonomy" id="357804"/>
    <lineage>
        <taxon>Bacteria</taxon>
        <taxon>Pseudomonadati</taxon>
        <taxon>Pseudomonadota</taxon>
        <taxon>Gammaproteobacteria</taxon>
        <taxon>Alteromonadales</taxon>
        <taxon>Psychromonadaceae</taxon>
        <taxon>Psychromonas</taxon>
    </lineage>
</organism>
<name>A1SSK9_PSYIN</name>
<dbReference type="InterPro" id="IPR009525">
    <property type="entry name" value="DUF1145"/>
</dbReference>
<dbReference type="Proteomes" id="UP000000639">
    <property type="component" value="Chromosome"/>
</dbReference>
<proteinExistence type="predicted"/>
<keyword evidence="3" id="KW-1185">Reference proteome</keyword>
<feature type="transmembrane region" description="Helical" evidence="1">
    <location>
        <begin position="10"/>
        <end position="27"/>
    </location>
</feature>
<dbReference type="RefSeq" id="WP_011769033.1">
    <property type="nucleotide sequence ID" value="NC_008709.1"/>
</dbReference>
<dbReference type="KEGG" id="pin:Ping_0621"/>
<keyword evidence="1" id="KW-0472">Membrane</keyword>